<dbReference type="EMBL" id="JAERTZ010000022">
    <property type="protein sequence ID" value="MBL1377666.1"/>
    <property type="molecule type" value="Genomic_DNA"/>
</dbReference>
<keyword evidence="8" id="KW-1185">Reference proteome</keyword>
<organism evidence="7 8">
    <name type="scientific">Zobellella iuensis</name>
    <dbReference type="NCBI Taxonomy" id="2803811"/>
    <lineage>
        <taxon>Bacteria</taxon>
        <taxon>Pseudomonadati</taxon>
        <taxon>Pseudomonadota</taxon>
        <taxon>Gammaproteobacteria</taxon>
        <taxon>Aeromonadales</taxon>
        <taxon>Aeromonadaceae</taxon>
        <taxon>Zobellella</taxon>
    </lineage>
</organism>
<dbReference type="InterPro" id="IPR022697">
    <property type="entry name" value="HDH_short"/>
</dbReference>
<dbReference type="Gene3D" id="3.40.50.720">
    <property type="entry name" value="NAD(P)-binding Rossmann-like Domain"/>
    <property type="match status" value="1"/>
</dbReference>
<dbReference type="PANTHER" id="PTHR43331">
    <property type="entry name" value="HOMOSERINE DEHYDROGENASE"/>
    <property type="match status" value="1"/>
</dbReference>
<dbReference type="InterPro" id="IPR006096">
    <property type="entry name" value="Glu/Leu/Phe/Val/Trp_DH_C"/>
</dbReference>
<evidence type="ECO:0000259" key="6">
    <source>
        <dbReference type="Pfam" id="PF00742"/>
    </source>
</evidence>
<keyword evidence="3 7" id="KW-0560">Oxidoreductase</keyword>
<evidence type="ECO:0000313" key="8">
    <source>
        <dbReference type="Proteomes" id="UP000638570"/>
    </source>
</evidence>
<dbReference type="Proteomes" id="UP000638570">
    <property type="component" value="Unassembled WGS sequence"/>
</dbReference>
<comment type="similarity">
    <text evidence="1 4">Belongs to the homoserine dehydrogenase family.</text>
</comment>
<accession>A0ABS1QS11</accession>
<dbReference type="GO" id="GO:0004412">
    <property type="term" value="F:homoserine dehydrogenase activity"/>
    <property type="evidence" value="ECO:0007669"/>
    <property type="project" value="UniProtKB-EC"/>
</dbReference>
<evidence type="ECO:0000256" key="4">
    <source>
        <dbReference type="RuleBase" id="RU004171"/>
    </source>
</evidence>
<dbReference type="NCBIfam" id="NF004976">
    <property type="entry name" value="PRK06349.1"/>
    <property type="match status" value="1"/>
</dbReference>
<dbReference type="Pfam" id="PF00208">
    <property type="entry name" value="ELFV_dehydrog"/>
    <property type="match status" value="1"/>
</dbReference>
<evidence type="ECO:0000256" key="2">
    <source>
        <dbReference type="ARBA" id="ARBA00013213"/>
    </source>
</evidence>
<gene>
    <name evidence="7" type="ORF">JKV55_10035</name>
</gene>
<dbReference type="PANTHER" id="PTHR43331:SF1">
    <property type="entry name" value="HOMOSERINE DEHYDROGENASE"/>
    <property type="match status" value="1"/>
</dbReference>
<dbReference type="Gene3D" id="3.30.360.10">
    <property type="entry name" value="Dihydrodipicolinate Reductase, domain 2"/>
    <property type="match status" value="1"/>
</dbReference>
<dbReference type="RefSeq" id="WP_094039383.1">
    <property type="nucleotide sequence ID" value="NZ_JAERTZ010000022.1"/>
</dbReference>
<feature type="domain" description="Glutamate/phenylalanine/leucine/valine/L-tryptophan dehydrogenase C-terminal" evidence="5">
    <location>
        <begin position="4"/>
        <end position="75"/>
    </location>
</feature>
<protein>
    <recommendedName>
        <fullName evidence="2">homoserine dehydrogenase</fullName>
        <ecNumber evidence="2">1.1.1.3</ecNumber>
    </recommendedName>
</protein>
<dbReference type="PROSITE" id="PS01042">
    <property type="entry name" value="HOMOSER_DHGENASE"/>
    <property type="match status" value="1"/>
</dbReference>
<dbReference type="PIRSF" id="PIRSF036497">
    <property type="entry name" value="HDH_short"/>
    <property type="match status" value="1"/>
</dbReference>
<evidence type="ECO:0000259" key="5">
    <source>
        <dbReference type="Pfam" id="PF00208"/>
    </source>
</evidence>
<evidence type="ECO:0000256" key="1">
    <source>
        <dbReference type="ARBA" id="ARBA00006753"/>
    </source>
</evidence>
<evidence type="ECO:0000313" key="7">
    <source>
        <dbReference type="EMBL" id="MBL1377666.1"/>
    </source>
</evidence>
<reference evidence="8" key="1">
    <citation type="submission" date="2021-01" db="EMBL/GenBank/DDBJ databases">
        <title>Genome public.</title>
        <authorList>
            <person name="Liu C."/>
            <person name="Sun Q."/>
        </authorList>
    </citation>
    <scope>NUCLEOTIDE SEQUENCE [LARGE SCALE GENOMIC DNA]</scope>
    <source>
        <strain evidence="8">CGMCC 1.18722</strain>
    </source>
</reference>
<dbReference type="EC" id="1.1.1.3" evidence="2"/>
<feature type="domain" description="Homoserine dehydrogenase catalytic" evidence="6">
    <location>
        <begin position="169"/>
        <end position="339"/>
    </location>
</feature>
<dbReference type="SUPFAM" id="SSF51735">
    <property type="entry name" value="NAD(P)-binding Rossmann-fold domains"/>
    <property type="match status" value="1"/>
</dbReference>
<evidence type="ECO:0000256" key="3">
    <source>
        <dbReference type="ARBA" id="ARBA00023002"/>
    </source>
</evidence>
<dbReference type="SUPFAM" id="SSF55347">
    <property type="entry name" value="Glyceraldehyde-3-phosphate dehydrogenase-like, C-terminal domain"/>
    <property type="match status" value="1"/>
</dbReference>
<dbReference type="Pfam" id="PF00742">
    <property type="entry name" value="Homoserine_dh"/>
    <property type="match status" value="1"/>
</dbReference>
<dbReference type="InterPro" id="IPR036291">
    <property type="entry name" value="NAD(P)-bd_dom_sf"/>
</dbReference>
<dbReference type="InterPro" id="IPR019811">
    <property type="entry name" value="HDH_CS"/>
</dbReference>
<sequence>MAHNVAILGFGVVGQGLAEILHDKAASLREGLGFDARIVAVSDLMKGSLYHPHGLDIPELLNAVRTTGSLDSYPDEPGLVRGRDSFDTIRESNADTVVELTYTDGKTGQPAIDHCRLAFECKKNVVMSNKGPVSLAYESLARMAEAHGVRWGFEGTVMSGTPALRMPLVALSGNDIGEVRGILNGTTNFMLTRMAEGVGYDDALAEAQAKGYAEADPTSDVEGYDAQYKTAILANVVMGIPLKREDIPCRGIRDISPEDIARASREGKIWKLLARCRREGGSVQASVGPVAIPLSDPLAGVGGALNAITYECDLAGPITLIGPGAGKTETGYSILIDLINIHRHQI</sequence>
<name>A0ABS1QS11_9GAMM</name>
<dbReference type="InterPro" id="IPR001342">
    <property type="entry name" value="HDH_cat"/>
</dbReference>
<proteinExistence type="inferred from homology"/>
<dbReference type="NCBIfam" id="NF004912">
    <property type="entry name" value="PRK06270.1"/>
    <property type="match status" value="1"/>
</dbReference>
<comment type="caution">
    <text evidence="7">The sequence shown here is derived from an EMBL/GenBank/DDBJ whole genome shotgun (WGS) entry which is preliminary data.</text>
</comment>